<dbReference type="PROSITE" id="PS51402">
    <property type="entry name" value="CATALASE_3"/>
    <property type="match status" value="1"/>
</dbReference>
<comment type="similarity">
    <text evidence="1">Belongs to the catalase family.</text>
</comment>
<dbReference type="GO" id="GO:0004601">
    <property type="term" value="F:peroxidase activity"/>
    <property type="evidence" value="ECO:0007669"/>
    <property type="project" value="UniProtKB-KW"/>
</dbReference>
<name>A0ABS3Z3U4_9BACT</name>
<evidence type="ECO:0000313" key="5">
    <source>
        <dbReference type="Proteomes" id="UP000677244"/>
    </source>
</evidence>
<evidence type="ECO:0000259" key="3">
    <source>
        <dbReference type="SMART" id="SM01060"/>
    </source>
</evidence>
<keyword evidence="1 4" id="KW-0575">Peroxidase</keyword>
<dbReference type="EMBL" id="JAGHKO010000017">
    <property type="protein sequence ID" value="MBO9204829.1"/>
    <property type="molecule type" value="Genomic_DNA"/>
</dbReference>
<feature type="chain" id="PRO_5045639368" description="Catalase-related peroxidase" evidence="2">
    <location>
        <begin position="25"/>
        <end position="329"/>
    </location>
</feature>
<dbReference type="InterPro" id="IPR024168">
    <property type="entry name" value="Catalase_SrpA-type_pred"/>
</dbReference>
<sequence length="329" mass="36264">MNRFFPLHYFLFTLVMGVMNTATEAQTTGEPASPPQLVDALHSAFGKHEARAVHAKGIFFEGKFTPNREAARLTTAFHLQKQNSTVIVRFSDFTGIPDIPDNIGPANPRGLAIKFKFQDGQTTDIVSHSFNGFPTATSDEFRLLLLSIGSSGQGAAKPTPLDTFLAAHPVAKSFLSSQKLPASYATISYFGVNSFKFTNSKGQVHYIRYQILPEKSEELLTAETYAQKDKNYLIDEIGKRIAAQPVRFKLYAQIAEAGDEIENPSIAWPDKRQKVLLGIIEISRIIDNSTPADKALSFNPGNVPAGIQTADPMLTLRTKAYPISVKERQ</sequence>
<dbReference type="InterPro" id="IPR011614">
    <property type="entry name" value="Catalase_core"/>
</dbReference>
<comment type="caution">
    <text evidence="4">The sequence shown here is derived from an EMBL/GenBank/DDBJ whole genome shotgun (WGS) entry which is preliminary data.</text>
</comment>
<feature type="domain" description="Catalase core" evidence="3">
    <location>
        <begin position="13"/>
        <end position="329"/>
    </location>
</feature>
<keyword evidence="1" id="KW-0349">Heme</keyword>
<organism evidence="4 5">
    <name type="scientific">Niastella soli</name>
    <dbReference type="NCBI Taxonomy" id="2821487"/>
    <lineage>
        <taxon>Bacteria</taxon>
        <taxon>Pseudomonadati</taxon>
        <taxon>Bacteroidota</taxon>
        <taxon>Chitinophagia</taxon>
        <taxon>Chitinophagales</taxon>
        <taxon>Chitinophagaceae</taxon>
        <taxon>Niastella</taxon>
    </lineage>
</organism>
<evidence type="ECO:0000256" key="2">
    <source>
        <dbReference type="SAM" id="SignalP"/>
    </source>
</evidence>
<dbReference type="PANTHER" id="PTHR11465">
    <property type="entry name" value="CATALASE"/>
    <property type="match status" value="1"/>
</dbReference>
<dbReference type="CDD" id="cd08153">
    <property type="entry name" value="srpA_like"/>
    <property type="match status" value="1"/>
</dbReference>
<dbReference type="RefSeq" id="WP_209143793.1">
    <property type="nucleotide sequence ID" value="NZ_JAGHKO010000017.1"/>
</dbReference>
<dbReference type="SUPFAM" id="SSF56634">
    <property type="entry name" value="Heme-dependent catalase-like"/>
    <property type="match status" value="1"/>
</dbReference>
<evidence type="ECO:0000256" key="1">
    <source>
        <dbReference type="PIRNR" id="PIRNR000296"/>
    </source>
</evidence>
<reference evidence="4 5" key="1">
    <citation type="submission" date="2021-03" db="EMBL/GenBank/DDBJ databases">
        <title>Assistant Professor.</title>
        <authorList>
            <person name="Huq M.A."/>
        </authorList>
    </citation>
    <scope>NUCLEOTIDE SEQUENCE [LARGE SCALE GENOMIC DNA]</scope>
    <source>
        <strain evidence="4 5">MAH-29</strain>
    </source>
</reference>
<feature type="signal peptide" evidence="2">
    <location>
        <begin position="1"/>
        <end position="24"/>
    </location>
</feature>
<dbReference type="Gene3D" id="2.40.180.10">
    <property type="entry name" value="Catalase core domain"/>
    <property type="match status" value="1"/>
</dbReference>
<dbReference type="InterPro" id="IPR018028">
    <property type="entry name" value="Catalase"/>
</dbReference>
<dbReference type="Gene3D" id="1.20.1280.120">
    <property type="match status" value="1"/>
</dbReference>
<comment type="cofactor">
    <cofactor evidence="1">
        <name>heme</name>
        <dbReference type="ChEBI" id="CHEBI:30413"/>
    </cofactor>
</comment>
<dbReference type="Pfam" id="PF00199">
    <property type="entry name" value="Catalase"/>
    <property type="match status" value="1"/>
</dbReference>
<dbReference type="EC" id="1.11.1.-" evidence="1"/>
<comment type="function">
    <text evidence="1">Has an organic peroxide-dependent peroxidase activity.</text>
</comment>
<keyword evidence="5" id="KW-1185">Reference proteome</keyword>
<protein>
    <recommendedName>
        <fullName evidence="1">Catalase-related peroxidase</fullName>
        <ecNumber evidence="1">1.11.1.-</ecNumber>
    </recommendedName>
</protein>
<dbReference type="Proteomes" id="UP000677244">
    <property type="component" value="Unassembled WGS sequence"/>
</dbReference>
<keyword evidence="1" id="KW-0408">Iron</keyword>
<dbReference type="PRINTS" id="PR00067">
    <property type="entry name" value="CATALASE"/>
</dbReference>
<dbReference type="InterPro" id="IPR020835">
    <property type="entry name" value="Catalase_sf"/>
</dbReference>
<evidence type="ECO:0000313" key="4">
    <source>
        <dbReference type="EMBL" id="MBO9204829.1"/>
    </source>
</evidence>
<gene>
    <name evidence="4" type="ORF">J7I42_31355</name>
</gene>
<keyword evidence="1" id="KW-0479">Metal-binding</keyword>
<accession>A0ABS3Z3U4</accession>
<dbReference type="PANTHER" id="PTHR11465:SF62">
    <property type="entry name" value="CATALASE T"/>
    <property type="match status" value="1"/>
</dbReference>
<dbReference type="SMART" id="SM01060">
    <property type="entry name" value="Catalase"/>
    <property type="match status" value="1"/>
</dbReference>
<dbReference type="PIRSF" id="PIRSF000296">
    <property type="entry name" value="SrpA"/>
    <property type="match status" value="1"/>
</dbReference>
<keyword evidence="1" id="KW-0560">Oxidoreductase</keyword>
<proteinExistence type="inferred from homology"/>
<keyword evidence="2" id="KW-0732">Signal</keyword>